<sequence>MKIKIVKNKYLNALFLLMLFSAIVHMVILFIFAIVSKNVNILNYFNILNLNYFMPDFFNNLLGNITSFLFVILLYAIILKINGQDEV</sequence>
<feature type="transmembrane region" description="Helical" evidence="1">
    <location>
        <begin position="61"/>
        <end position="79"/>
    </location>
</feature>
<keyword evidence="1" id="KW-0472">Membrane</keyword>
<evidence type="ECO:0000313" key="3">
    <source>
        <dbReference type="Proteomes" id="UP000177751"/>
    </source>
</evidence>
<reference evidence="2 3" key="1">
    <citation type="journal article" date="2016" name="Nat. Commun.">
        <title>Thousands of microbial genomes shed light on interconnected biogeochemical processes in an aquifer system.</title>
        <authorList>
            <person name="Anantharaman K."/>
            <person name="Brown C.T."/>
            <person name="Hug L.A."/>
            <person name="Sharon I."/>
            <person name="Castelle C.J."/>
            <person name="Probst A.J."/>
            <person name="Thomas B.C."/>
            <person name="Singh A."/>
            <person name="Wilkins M.J."/>
            <person name="Karaoz U."/>
            <person name="Brodie E.L."/>
            <person name="Williams K.H."/>
            <person name="Hubbard S.S."/>
            <person name="Banfield J.F."/>
        </authorList>
    </citation>
    <scope>NUCLEOTIDE SEQUENCE [LARGE SCALE GENOMIC DNA]</scope>
</reference>
<evidence type="ECO:0000313" key="2">
    <source>
        <dbReference type="EMBL" id="OGZ84035.1"/>
    </source>
</evidence>
<name>A0A1G2JAB8_9BACT</name>
<comment type="caution">
    <text evidence="2">The sequence shown here is derived from an EMBL/GenBank/DDBJ whole genome shotgun (WGS) entry which is preliminary data.</text>
</comment>
<keyword evidence="1" id="KW-1133">Transmembrane helix</keyword>
<dbReference type="EMBL" id="MHPP01000024">
    <property type="protein sequence ID" value="OGZ84035.1"/>
    <property type="molecule type" value="Genomic_DNA"/>
</dbReference>
<dbReference type="AlphaFoldDB" id="A0A1G2JAB8"/>
<proteinExistence type="predicted"/>
<keyword evidence="1" id="KW-0812">Transmembrane</keyword>
<dbReference type="STRING" id="1802229.A2401_00710"/>
<gene>
    <name evidence="2" type="ORF">A2401_00710</name>
</gene>
<organism evidence="2 3">
    <name type="scientific">Candidatus Staskawiczbacteria bacterium RIFOXYC1_FULL_38_18</name>
    <dbReference type="NCBI Taxonomy" id="1802229"/>
    <lineage>
        <taxon>Bacteria</taxon>
        <taxon>Candidatus Staskawicziibacteriota</taxon>
    </lineage>
</organism>
<protein>
    <submittedName>
        <fullName evidence="2">Uncharacterized protein</fullName>
    </submittedName>
</protein>
<dbReference type="Proteomes" id="UP000177751">
    <property type="component" value="Unassembled WGS sequence"/>
</dbReference>
<evidence type="ECO:0000256" key="1">
    <source>
        <dbReference type="SAM" id="Phobius"/>
    </source>
</evidence>
<feature type="transmembrane region" description="Helical" evidence="1">
    <location>
        <begin position="12"/>
        <end position="35"/>
    </location>
</feature>
<accession>A0A1G2JAB8</accession>